<evidence type="ECO:0000313" key="13">
    <source>
        <dbReference type="EMBL" id="RLN75154.1"/>
    </source>
</evidence>
<protein>
    <recommendedName>
        <fullName evidence="9">acetyl-CoA C-acyltransferase</fullName>
        <ecNumber evidence="9">2.3.1.16</ecNumber>
    </recommendedName>
</protein>
<sequence>MRFRLPPGTFPVLDLANEDMDNMENIASAIVDSAIEEYERHRLENNESVDKRWKAIKRKAGVMLYEDRAMRASLRTRSSFFEKPPTSGIRSLMAFGTTRGELNELMFGLLNSTREEMLAKSVCTGDYLTDCAELASIISPTPSHPLRSLQVKWSLIGRGPMLVSVVIRPRDFVYLESTGIALDSQGQHVGYNLRHSVEVPGVRELEEHQIDVRMLWGIATSDKKSLKMFARRRSLFPSSRSFFSSSATASAAKRVVVVDGVRLPFARSGTVYKDVIAYDMMRDAFKGLIDKTAIDPKNIDYVLAGTVIQEVGTSNIAREAALGAGIPKNVPAHTVTQACISSSQAICAGAEKILSGKADVVLAGGVETFSDVPIRYSKPIRERLINANKAMKEGPLGALKLLKGLKLKDLAPVAPAIQNFHTREIMGSSSDRLATRFGVTRQEMDQYTIDAHQKAYRAHVEGKYKGEILSYKGSTEENGVNPNSTLEKISTIKPAFIKPHGTHTAANSSFLTDGAAATLIMSEEKALQLGYKPKSILKDWTFVGVDPFETLLLGPAYGIQQILAKNKLKLEDIDYFEIHEAFAGQVLANLNALSEAKYCKELFGLDKPVGRVPSEKLNTWGGSLSLGHPFGATGSRLVNTASNKLQKEGGKYALLAACADSGLAYVGLIEKYDG</sequence>
<accession>A0A3R7JPP3</accession>
<comment type="subcellular location">
    <subcellularLocation>
        <location evidence="1">Mitochondrion</location>
    </subcellularLocation>
</comment>
<evidence type="ECO:0000256" key="7">
    <source>
        <dbReference type="ARBA" id="ARBA00023128"/>
    </source>
</evidence>
<keyword evidence="4" id="KW-0808">Transferase</keyword>
<proteinExistence type="inferred from homology"/>
<dbReference type="InterPro" id="IPR020613">
    <property type="entry name" value="Thiolase_CS"/>
</dbReference>
<dbReference type="Pfam" id="PF00108">
    <property type="entry name" value="Thiolase_N"/>
    <property type="match status" value="1"/>
</dbReference>
<dbReference type="GO" id="GO:0006635">
    <property type="term" value="P:fatty acid beta-oxidation"/>
    <property type="evidence" value="ECO:0007669"/>
    <property type="project" value="TreeGrafter"/>
</dbReference>
<gene>
    <name evidence="12" type="ORF">BBI17_008531</name>
    <name evidence="13" type="ORF">BBO99_00008522</name>
</gene>
<reference evidence="14 15" key="1">
    <citation type="submission" date="2018-07" db="EMBL/GenBank/DDBJ databases">
        <title>Genome sequencing of oomycete isolates from Chile give support for New Zealand origin for Phytophthora kernoviae and make available the first Nothophytophthora sp. genome.</title>
        <authorList>
            <person name="Studholme D.J."/>
            <person name="Sanfuentes E."/>
            <person name="Panda P."/>
            <person name="Hill R."/>
            <person name="Sambles C."/>
            <person name="Grant M."/>
            <person name="Williams N.M."/>
            <person name="Mcdougal R.L."/>
        </authorList>
    </citation>
    <scope>NUCLEOTIDE SEQUENCE [LARGE SCALE GENOMIC DNA]</scope>
    <source>
        <strain evidence="12">Chile2</strain>
        <strain evidence="13">Chile4</strain>
    </source>
</reference>
<dbReference type="AlphaFoldDB" id="A0A3R7JPP3"/>
<dbReference type="PROSITE" id="PS00737">
    <property type="entry name" value="THIOLASE_2"/>
    <property type="match status" value="1"/>
</dbReference>
<dbReference type="FunFam" id="3.40.47.10:FF:000011">
    <property type="entry name" value="3-ketoacyl-CoA thiolase"/>
    <property type="match status" value="1"/>
</dbReference>
<dbReference type="InterPro" id="IPR016039">
    <property type="entry name" value="Thiolase-like"/>
</dbReference>
<keyword evidence="7" id="KW-0496">Mitochondrion</keyword>
<feature type="domain" description="Thiolase C-terminal" evidence="11">
    <location>
        <begin position="532"/>
        <end position="670"/>
    </location>
</feature>
<dbReference type="Proteomes" id="UP000285883">
    <property type="component" value="Unassembled WGS sequence"/>
</dbReference>
<dbReference type="InterPro" id="IPR002155">
    <property type="entry name" value="Thiolase"/>
</dbReference>
<feature type="domain" description="Thiolase N-terminal" evidence="10">
    <location>
        <begin position="255"/>
        <end position="524"/>
    </location>
</feature>
<evidence type="ECO:0000313" key="14">
    <source>
        <dbReference type="Proteomes" id="UP000285624"/>
    </source>
</evidence>
<evidence type="ECO:0000259" key="11">
    <source>
        <dbReference type="Pfam" id="PF02803"/>
    </source>
</evidence>
<evidence type="ECO:0000256" key="1">
    <source>
        <dbReference type="ARBA" id="ARBA00004173"/>
    </source>
</evidence>
<dbReference type="PROSITE" id="PS00098">
    <property type="entry name" value="THIOLASE_1"/>
    <property type="match status" value="1"/>
</dbReference>
<keyword evidence="8" id="KW-0012">Acyltransferase</keyword>
<evidence type="ECO:0000256" key="6">
    <source>
        <dbReference type="ARBA" id="ARBA00023098"/>
    </source>
</evidence>
<dbReference type="STRING" id="325452.A0A3R7JPP3"/>
<dbReference type="InterPro" id="IPR020615">
    <property type="entry name" value="Thiolase_acyl_enz_int_AS"/>
</dbReference>
<dbReference type="PANTHER" id="PTHR18919:SF153">
    <property type="entry name" value="TRIFUNCTIONAL ENZYME SUBUNIT BETA, MITOCHONDRIAL"/>
    <property type="match status" value="1"/>
</dbReference>
<dbReference type="EC" id="2.3.1.16" evidence="9"/>
<evidence type="ECO:0000256" key="8">
    <source>
        <dbReference type="ARBA" id="ARBA00023315"/>
    </source>
</evidence>
<dbReference type="Proteomes" id="UP000285624">
    <property type="component" value="Unassembled WGS sequence"/>
</dbReference>
<dbReference type="NCBIfam" id="TIGR01930">
    <property type="entry name" value="AcCoA-C-Actrans"/>
    <property type="match status" value="1"/>
</dbReference>
<dbReference type="PANTHER" id="PTHR18919">
    <property type="entry name" value="ACETYL-COA C-ACYLTRANSFERASE"/>
    <property type="match status" value="1"/>
</dbReference>
<dbReference type="GO" id="GO:0005739">
    <property type="term" value="C:mitochondrion"/>
    <property type="evidence" value="ECO:0007669"/>
    <property type="project" value="UniProtKB-SubCell"/>
</dbReference>
<organism evidence="13 14">
    <name type="scientific">Phytophthora kernoviae</name>
    <dbReference type="NCBI Taxonomy" id="325452"/>
    <lineage>
        <taxon>Eukaryota</taxon>
        <taxon>Sar</taxon>
        <taxon>Stramenopiles</taxon>
        <taxon>Oomycota</taxon>
        <taxon>Peronosporomycetes</taxon>
        <taxon>Peronosporales</taxon>
        <taxon>Peronosporaceae</taxon>
        <taxon>Phytophthora</taxon>
    </lineage>
</organism>
<comment type="caution">
    <text evidence="13">The sequence shown here is derived from an EMBL/GenBank/DDBJ whole genome shotgun (WGS) entry which is preliminary data.</text>
</comment>
<keyword evidence="14" id="KW-1185">Reference proteome</keyword>
<evidence type="ECO:0000256" key="5">
    <source>
        <dbReference type="ARBA" id="ARBA00022832"/>
    </source>
</evidence>
<dbReference type="Gene3D" id="3.40.47.10">
    <property type="match status" value="1"/>
</dbReference>
<comment type="similarity">
    <text evidence="2">Belongs to the thiolase-like superfamily. Thiolase family.</text>
</comment>
<name>A0A3R7JPP3_9STRA</name>
<dbReference type="EMBL" id="MBDN02000458">
    <property type="protein sequence ID" value="RLN75154.1"/>
    <property type="molecule type" value="Genomic_DNA"/>
</dbReference>
<keyword evidence="3" id="KW-0963">Cytoplasm</keyword>
<evidence type="ECO:0000256" key="3">
    <source>
        <dbReference type="ARBA" id="ARBA00022490"/>
    </source>
</evidence>
<evidence type="ECO:0000313" key="12">
    <source>
        <dbReference type="EMBL" id="RLN10163.1"/>
    </source>
</evidence>
<dbReference type="SUPFAM" id="SSF53901">
    <property type="entry name" value="Thiolase-like"/>
    <property type="match status" value="2"/>
</dbReference>
<dbReference type="GO" id="GO:0003985">
    <property type="term" value="F:acetyl-CoA C-acetyltransferase activity"/>
    <property type="evidence" value="ECO:0007669"/>
    <property type="project" value="TreeGrafter"/>
</dbReference>
<dbReference type="InterPro" id="IPR020617">
    <property type="entry name" value="Thiolase_C"/>
</dbReference>
<evidence type="ECO:0000313" key="15">
    <source>
        <dbReference type="Proteomes" id="UP000285883"/>
    </source>
</evidence>
<evidence type="ECO:0000256" key="9">
    <source>
        <dbReference type="ARBA" id="ARBA00024073"/>
    </source>
</evidence>
<evidence type="ECO:0000256" key="4">
    <source>
        <dbReference type="ARBA" id="ARBA00022679"/>
    </source>
</evidence>
<dbReference type="EMBL" id="MAYM02001875">
    <property type="protein sequence ID" value="RLN10163.1"/>
    <property type="molecule type" value="Genomic_DNA"/>
</dbReference>
<evidence type="ECO:0000256" key="2">
    <source>
        <dbReference type="ARBA" id="ARBA00010982"/>
    </source>
</evidence>
<dbReference type="CDD" id="cd00751">
    <property type="entry name" value="thiolase"/>
    <property type="match status" value="1"/>
</dbReference>
<dbReference type="Pfam" id="PF02803">
    <property type="entry name" value="Thiolase_C"/>
    <property type="match status" value="1"/>
</dbReference>
<keyword evidence="6" id="KW-0443">Lipid metabolism</keyword>
<keyword evidence="5" id="KW-0276">Fatty acid metabolism</keyword>
<evidence type="ECO:0000259" key="10">
    <source>
        <dbReference type="Pfam" id="PF00108"/>
    </source>
</evidence>
<dbReference type="InterPro" id="IPR020616">
    <property type="entry name" value="Thiolase_N"/>
</dbReference>